<feature type="region of interest" description="Disordered" evidence="1">
    <location>
        <begin position="105"/>
        <end position="132"/>
    </location>
</feature>
<dbReference type="EMBL" id="CP042188">
    <property type="protein sequence ID" value="QDS69946.1"/>
    <property type="molecule type" value="Genomic_DNA"/>
</dbReference>
<name>A0A517L2V2_9PEZI</name>
<gene>
    <name evidence="3" type="ORF">FKW77_002023</name>
</gene>
<keyword evidence="4" id="KW-1185">Reference proteome</keyword>
<reference evidence="3 4" key="1">
    <citation type="submission" date="2019-07" db="EMBL/GenBank/DDBJ databases">
        <title>Finished genome of Venturia effusa.</title>
        <authorList>
            <person name="Young C.A."/>
            <person name="Cox M.P."/>
            <person name="Ganley A.R.D."/>
            <person name="David W.J."/>
        </authorList>
    </citation>
    <scope>NUCLEOTIDE SEQUENCE [LARGE SCALE GENOMIC DNA]</scope>
    <source>
        <strain evidence="4">albino</strain>
    </source>
</reference>
<evidence type="ECO:0000256" key="2">
    <source>
        <dbReference type="SAM" id="SignalP"/>
    </source>
</evidence>
<organism evidence="3 4">
    <name type="scientific">Venturia effusa</name>
    <dbReference type="NCBI Taxonomy" id="50376"/>
    <lineage>
        <taxon>Eukaryota</taxon>
        <taxon>Fungi</taxon>
        <taxon>Dikarya</taxon>
        <taxon>Ascomycota</taxon>
        <taxon>Pezizomycotina</taxon>
        <taxon>Dothideomycetes</taxon>
        <taxon>Pleosporomycetidae</taxon>
        <taxon>Venturiales</taxon>
        <taxon>Venturiaceae</taxon>
        <taxon>Venturia</taxon>
    </lineage>
</organism>
<accession>A0A517L2V2</accession>
<protein>
    <recommendedName>
        <fullName evidence="5">WSC domain-containing protein</fullName>
    </recommendedName>
</protein>
<feature type="signal peptide" evidence="2">
    <location>
        <begin position="1"/>
        <end position="19"/>
    </location>
</feature>
<evidence type="ECO:0000313" key="3">
    <source>
        <dbReference type="EMBL" id="QDS69946.1"/>
    </source>
</evidence>
<dbReference type="AlphaFoldDB" id="A0A517L2V2"/>
<dbReference type="Proteomes" id="UP000316270">
    <property type="component" value="Chromosome 4"/>
</dbReference>
<proteinExistence type="predicted"/>
<feature type="chain" id="PRO_5022209289" description="WSC domain-containing protein" evidence="2">
    <location>
        <begin position="20"/>
        <end position="132"/>
    </location>
</feature>
<keyword evidence="2" id="KW-0732">Signal</keyword>
<sequence length="132" mass="14036">MKFLNLLPAITLLPTSAYAWDTGSKCCESDYAWFHSLGYLGCAVVHGTPRRLLENKDTKCAYKCHTEAHFPQIHVYSYATKFNGPKLCLCTGFKADDTKPCRYNGGGGGGGGEHGDPGGPGGHGGHGGPGRF</sequence>
<evidence type="ECO:0008006" key="5">
    <source>
        <dbReference type="Google" id="ProtNLM"/>
    </source>
</evidence>
<evidence type="ECO:0000313" key="4">
    <source>
        <dbReference type="Proteomes" id="UP000316270"/>
    </source>
</evidence>
<evidence type="ECO:0000256" key="1">
    <source>
        <dbReference type="SAM" id="MobiDB-lite"/>
    </source>
</evidence>